<dbReference type="Gene3D" id="4.10.410.40">
    <property type="match status" value="1"/>
</dbReference>
<evidence type="ECO:0000313" key="1">
    <source>
        <dbReference type="EMBL" id="GLK50704.1"/>
    </source>
</evidence>
<keyword evidence="2" id="KW-1185">Reference proteome</keyword>
<sequence>MTLQSGRDVLLRIGDGGAPPAYAAAAGLRMKTISLNARTVDVTHADSADGWRELLAGAGVKSCSVSGAGVFVDAAADAQVRQAFFDQAARDWQLVIPGFGTITGPFLVASLDYSGRHDGEAAWAMTLASAGALTFEAL</sequence>
<dbReference type="PRINTS" id="PR01996">
    <property type="entry name" value="MTP1FAMILY"/>
</dbReference>
<dbReference type="InterPro" id="IPR011855">
    <property type="entry name" value="Phgtail_TP901_1"/>
</dbReference>
<dbReference type="Pfam" id="PF06199">
    <property type="entry name" value="Phage_tail_2"/>
    <property type="match status" value="1"/>
</dbReference>
<reference evidence="1" key="2">
    <citation type="submission" date="2023-01" db="EMBL/GenBank/DDBJ databases">
        <authorList>
            <person name="Sun Q."/>
            <person name="Evtushenko L."/>
        </authorList>
    </citation>
    <scope>NUCLEOTIDE SEQUENCE</scope>
    <source>
        <strain evidence="1">VKM B-1513</strain>
    </source>
</reference>
<evidence type="ECO:0000313" key="2">
    <source>
        <dbReference type="Proteomes" id="UP001143486"/>
    </source>
</evidence>
<reference evidence="1" key="1">
    <citation type="journal article" date="2014" name="Int. J. Syst. Evol. Microbiol.">
        <title>Complete genome sequence of Corynebacterium casei LMG S-19264T (=DSM 44701T), isolated from a smear-ripened cheese.</title>
        <authorList>
            <consortium name="US DOE Joint Genome Institute (JGI-PGF)"/>
            <person name="Walter F."/>
            <person name="Albersmeier A."/>
            <person name="Kalinowski J."/>
            <person name="Ruckert C."/>
        </authorList>
    </citation>
    <scope>NUCLEOTIDE SEQUENCE</scope>
    <source>
        <strain evidence="1">VKM B-1513</strain>
    </source>
</reference>
<gene>
    <name evidence="1" type="ORF">GCM10017621_02120</name>
</gene>
<comment type="caution">
    <text evidence="1">The sequence shown here is derived from an EMBL/GenBank/DDBJ whole genome shotgun (WGS) entry which is preliminary data.</text>
</comment>
<name>A0A9W6IJM0_9PROT</name>
<proteinExistence type="predicted"/>
<dbReference type="InterPro" id="IPR022344">
    <property type="entry name" value="GTA_major-tail"/>
</dbReference>
<dbReference type="NCBIfam" id="TIGR02126">
    <property type="entry name" value="phgtail_TP901_1"/>
    <property type="match status" value="1"/>
</dbReference>
<organism evidence="1 2">
    <name type="scientific">Maricaulis virginensis</name>
    <dbReference type="NCBI Taxonomy" id="144022"/>
    <lineage>
        <taxon>Bacteria</taxon>
        <taxon>Pseudomonadati</taxon>
        <taxon>Pseudomonadota</taxon>
        <taxon>Alphaproteobacteria</taxon>
        <taxon>Maricaulales</taxon>
        <taxon>Maricaulaceae</taxon>
        <taxon>Maricaulis</taxon>
    </lineage>
</organism>
<accession>A0A9W6IJM0</accession>
<dbReference type="Proteomes" id="UP001143486">
    <property type="component" value="Unassembled WGS sequence"/>
</dbReference>
<dbReference type="EMBL" id="BSFE01000001">
    <property type="protein sequence ID" value="GLK50704.1"/>
    <property type="molecule type" value="Genomic_DNA"/>
</dbReference>
<dbReference type="AlphaFoldDB" id="A0A9W6IJM0"/>
<dbReference type="RefSeq" id="WP_271185103.1">
    <property type="nucleotide sequence ID" value="NZ_BSFE01000001.1"/>
</dbReference>
<protein>
    <submittedName>
        <fullName evidence="1">Phage major tail protein, TP901-1 family</fullName>
    </submittedName>
</protein>